<dbReference type="Gene3D" id="1.20.1600.10">
    <property type="entry name" value="Outer membrane efflux proteins (OEP)"/>
    <property type="match status" value="1"/>
</dbReference>
<proteinExistence type="inferred from homology"/>
<dbReference type="Pfam" id="PF02321">
    <property type="entry name" value="OEP"/>
    <property type="match status" value="1"/>
</dbReference>
<dbReference type="NCBIfam" id="TIGR00914">
    <property type="entry name" value="2A0601"/>
    <property type="match status" value="1"/>
</dbReference>
<gene>
    <name evidence="10" type="ORF">FUAX_51750</name>
</gene>
<feature type="transmembrane region" description="Helical" evidence="9">
    <location>
        <begin position="930"/>
        <end position="952"/>
    </location>
</feature>
<evidence type="ECO:0000256" key="5">
    <source>
        <dbReference type="ARBA" id="ARBA00022475"/>
    </source>
</evidence>
<dbReference type="Gene3D" id="3.30.70.1430">
    <property type="entry name" value="Multidrug efflux transporter AcrB pore domain"/>
    <property type="match status" value="2"/>
</dbReference>
<dbReference type="Pfam" id="PF00873">
    <property type="entry name" value="ACR_tran"/>
    <property type="match status" value="1"/>
</dbReference>
<evidence type="ECO:0000256" key="9">
    <source>
        <dbReference type="SAM" id="Phobius"/>
    </source>
</evidence>
<feature type="transmembrane region" description="Helical" evidence="9">
    <location>
        <begin position="394"/>
        <end position="417"/>
    </location>
</feature>
<feature type="transmembrane region" description="Helical" evidence="9">
    <location>
        <begin position="453"/>
        <end position="473"/>
    </location>
</feature>
<feature type="transmembrane region" description="Helical" evidence="9">
    <location>
        <begin position="981"/>
        <end position="1003"/>
    </location>
</feature>
<feature type="transmembrane region" description="Helical" evidence="9">
    <location>
        <begin position="879"/>
        <end position="898"/>
    </location>
</feature>
<comment type="subcellular location">
    <subcellularLocation>
        <location evidence="1">Cell membrane</location>
        <topology evidence="1">Multi-pass membrane protein</topology>
    </subcellularLocation>
</comment>
<dbReference type="Proteomes" id="UP001348817">
    <property type="component" value="Plasmid pFA6"/>
</dbReference>
<evidence type="ECO:0000256" key="6">
    <source>
        <dbReference type="ARBA" id="ARBA00022692"/>
    </source>
</evidence>
<keyword evidence="11" id="KW-1185">Reference proteome</keyword>
<feature type="transmembrane region" description="Helical" evidence="9">
    <location>
        <begin position="1047"/>
        <end position="1066"/>
    </location>
</feature>
<feature type="transmembrane region" description="Helical" evidence="9">
    <location>
        <begin position="368"/>
        <end position="388"/>
    </location>
</feature>
<evidence type="ECO:0000256" key="4">
    <source>
        <dbReference type="ARBA" id="ARBA00022448"/>
    </source>
</evidence>
<feature type="transmembrane region" description="Helical" evidence="9">
    <location>
        <begin position="342"/>
        <end position="361"/>
    </location>
</feature>
<keyword evidence="4" id="KW-0813">Transport</keyword>
<feature type="transmembrane region" description="Helical" evidence="9">
    <location>
        <begin position="1009"/>
        <end position="1035"/>
    </location>
</feature>
<evidence type="ECO:0000313" key="11">
    <source>
        <dbReference type="Proteomes" id="UP001348817"/>
    </source>
</evidence>
<sequence>MLDKIIEFSIKNKLVIGILTLALVGWGLYSAIKLPIDAVPDITDNQVMVITVSPTLAAQEIERLVTFPVEQSMVSIPNISDMRSFSRFGLSIVTIVFEEEVDLYWARQQVQERLSLVQGEIPESIGKPEMAPITTGLGEIYQYTLYPEPGYEDKYDVAELRTIQDWIVKRQLLGTPGVAEVSGFGGYVKQYEIAVDPDKMAGLGIGFGDIFEVLERNNQNTGGAYIDKNPKAYFIRGEGLVNSLEDLEKIVVKMDGDGLPVMIRDVAEARYGNAIRYGAATRNGEGEVVTGIVMMLKGANSSEVISGVKEKIEQIKESLPEGVGIRPFLDRKKLVDNAIGTVSKNLAEGALIVIFVLIFFLGNYRAGLVVASVIPLALLFAFAMMNLFGVSANLMSLGAIDFGLVVDGAVIIVESVMHGISTSGKRHKGVAILNREQMDGEVFSATKKIRSSAAFGEIIILIVYLPLWALVGVEGKMFKPMAQTVSFAILGAFILSLTYVPMMSALALSRKAEHKPNFSDRMMDFFQRIYRLVIEKAIVRKKTVIGIAVGLFVVSVIAFNNMGGEFIPQLDEGDFAVEMRVPTGSSMQQAIETSTKAQRIILSQFPEVDQVVNKIGSGEIPTDPMPIEAGDMMVILKPKDEWTSAETREELIEKMQASLSVLPNATFSFQQPIQMRFNELLTGAKQDVVIKIYGEDLDELARLAKEVGSKIKSVDGVEDLYVEEITGLPQINIELDRDKIATYGMSVEDVNWTVAMAFAGQSAGKVYEGERRFDLMVRLNETARADIADVRHLFVKSPAGEQIPLSELAAVTYKSGPIQIQRDQAKRRITIGFNVRSRDVESIVGDIKQIIGTKMEMPAGYYVTYGGQFKNLQEATNRLAVVVPVALLMIFVLLYFTFGSIKQSVLIFSAIPMSAIGGIFALIIRDLPFSISASVGFIALFGVAVLNGIVLIGEFNRLAKEGYDDICERVLKGTQVRLRPVLMTAMVASLGFFPMAISGSAGAEVQRPLATVVIGGLFTATLLTLIVLPALYIYFTEGSEKKKTPKAVAVAGMLAFLALFSSPAMAQNAPRTVNLNQAIEETLKNNGKVKEANLRTDLEREGLKGAINLSKTDVEYNYGNINNPDINDNAISVSQRLEFPTVYGSRRKLAKKRIEASERLAAMTANELIAEVKRAYLRGVYLSDKRRLLLRQDSVFASLAKSSDLRYKTGESTKLESVTSAVQARQLRNRLDRNTADLEIALTELQVLLQTEDPLFLADSQMRREDLDIPEGEGALAANPLLQYLEQEKEVSSQQVKTKRQDYMPEITFGYSSQTFKDTPNSGGGTYSSGDRFGTYQVGLAIPLFPGGRSAKVRSAKVKERMAENSLATARQSMEGELKALAQEYGKQRNTVDYYQEEALPQADLILDQSAKAFAGGDISYTQHLQNLNLALEIQSAYLDELFAYNRSVIDVEKLVGKK</sequence>
<evidence type="ECO:0000313" key="10">
    <source>
        <dbReference type="EMBL" id="BDD12743.1"/>
    </source>
</evidence>
<accession>A0AAU9DA08</accession>
<evidence type="ECO:0000256" key="7">
    <source>
        <dbReference type="ARBA" id="ARBA00022989"/>
    </source>
</evidence>
<evidence type="ECO:0000256" key="8">
    <source>
        <dbReference type="ARBA" id="ARBA00023136"/>
    </source>
</evidence>
<keyword evidence="10" id="KW-0614">Plasmid</keyword>
<comment type="similarity">
    <text evidence="2">Belongs to the outer membrane factor (OMF) (TC 1.B.17) family.</text>
</comment>
<dbReference type="InterPro" id="IPR001036">
    <property type="entry name" value="Acrflvin-R"/>
</dbReference>
<protein>
    <submittedName>
        <fullName evidence="10">Acriflavine resistance protein B</fullName>
    </submittedName>
</protein>
<keyword evidence="5" id="KW-1003">Cell membrane</keyword>
<dbReference type="InterPro" id="IPR004763">
    <property type="entry name" value="CusA-like"/>
</dbReference>
<dbReference type="GO" id="GO:0015562">
    <property type="term" value="F:efflux transmembrane transporter activity"/>
    <property type="evidence" value="ECO:0007669"/>
    <property type="project" value="InterPro"/>
</dbReference>
<organism evidence="10 11">
    <name type="scientific">Fulvitalea axinellae</name>
    <dbReference type="NCBI Taxonomy" id="1182444"/>
    <lineage>
        <taxon>Bacteria</taxon>
        <taxon>Pseudomonadati</taxon>
        <taxon>Bacteroidota</taxon>
        <taxon>Cytophagia</taxon>
        <taxon>Cytophagales</taxon>
        <taxon>Persicobacteraceae</taxon>
        <taxon>Fulvitalea</taxon>
    </lineage>
</organism>
<evidence type="ECO:0000256" key="3">
    <source>
        <dbReference type="ARBA" id="ARBA00010942"/>
    </source>
</evidence>
<dbReference type="Gene3D" id="3.30.70.1320">
    <property type="entry name" value="Multidrug efflux transporter AcrB pore domain like"/>
    <property type="match status" value="1"/>
</dbReference>
<dbReference type="EMBL" id="AP025320">
    <property type="protein sequence ID" value="BDD12743.1"/>
    <property type="molecule type" value="Genomic_DNA"/>
</dbReference>
<comment type="similarity">
    <text evidence="3">Belongs to the resistance-nodulation-cell division (RND) (TC 2.A.6) family.</text>
</comment>
<reference evidence="10 11" key="1">
    <citation type="submission" date="2021-12" db="EMBL/GenBank/DDBJ databases">
        <title>Genome sequencing of bacteria with rrn-lacking chromosome and rrn-plasmid.</title>
        <authorList>
            <person name="Anda M."/>
            <person name="Iwasaki W."/>
        </authorList>
    </citation>
    <scope>NUCLEOTIDE SEQUENCE [LARGE SCALE GENOMIC DNA]</scope>
    <source>
        <strain evidence="10 11">DSM 100852</strain>
        <plasmid evidence="10 11">pFA6</plasmid>
    </source>
</reference>
<dbReference type="KEGG" id="fax:FUAX_51750"/>
<geneLocation type="plasmid" evidence="10 11">
    <name>pFA6</name>
</geneLocation>
<name>A0AAU9DA08_9BACT</name>
<dbReference type="RefSeq" id="WP_338396041.1">
    <property type="nucleotide sequence ID" value="NZ_AP025320.1"/>
</dbReference>
<dbReference type="Gene3D" id="3.30.2090.10">
    <property type="entry name" value="Multidrug efflux transporter AcrB TolC docking domain, DN and DC subdomains"/>
    <property type="match status" value="2"/>
</dbReference>
<dbReference type="InterPro" id="IPR003423">
    <property type="entry name" value="OMP_efflux"/>
</dbReference>
<feature type="transmembrane region" description="Helical" evidence="9">
    <location>
        <begin position="485"/>
        <end position="508"/>
    </location>
</feature>
<evidence type="ECO:0000256" key="1">
    <source>
        <dbReference type="ARBA" id="ARBA00004651"/>
    </source>
</evidence>
<dbReference type="PANTHER" id="PTHR32063:SF24">
    <property type="entry name" value="CATION EFFLUX SYSTEM (ACRB_ACRD_ACRF FAMILY)"/>
    <property type="match status" value="1"/>
</dbReference>
<dbReference type="SUPFAM" id="SSF82693">
    <property type="entry name" value="Multidrug efflux transporter AcrB pore domain, PN1, PN2, PC1 and PC2 subdomains"/>
    <property type="match status" value="3"/>
</dbReference>
<keyword evidence="7 9" id="KW-1133">Transmembrane helix</keyword>
<dbReference type="InterPro" id="IPR027463">
    <property type="entry name" value="AcrB_DN_DC_subdom"/>
</dbReference>
<dbReference type="GO" id="GO:0042910">
    <property type="term" value="F:xenobiotic transmembrane transporter activity"/>
    <property type="evidence" value="ECO:0007669"/>
    <property type="project" value="TreeGrafter"/>
</dbReference>
<dbReference type="GO" id="GO:0005886">
    <property type="term" value="C:plasma membrane"/>
    <property type="evidence" value="ECO:0007669"/>
    <property type="project" value="UniProtKB-SubCell"/>
</dbReference>
<feature type="transmembrane region" description="Helical" evidence="9">
    <location>
        <begin position="544"/>
        <end position="562"/>
    </location>
</feature>
<dbReference type="Gene3D" id="3.30.70.1440">
    <property type="entry name" value="Multidrug efflux transporter AcrB pore domain"/>
    <property type="match status" value="1"/>
</dbReference>
<feature type="transmembrane region" description="Helical" evidence="9">
    <location>
        <begin position="905"/>
        <end position="924"/>
    </location>
</feature>
<keyword evidence="8 9" id="KW-0472">Membrane</keyword>
<dbReference type="Gene3D" id="1.20.1640.10">
    <property type="entry name" value="Multidrug efflux transporter AcrB transmembrane domain"/>
    <property type="match status" value="2"/>
</dbReference>
<dbReference type="SUPFAM" id="SSF56954">
    <property type="entry name" value="Outer membrane efflux proteins (OEP)"/>
    <property type="match status" value="1"/>
</dbReference>
<dbReference type="GO" id="GO:0008324">
    <property type="term" value="F:monoatomic cation transmembrane transporter activity"/>
    <property type="evidence" value="ECO:0007669"/>
    <property type="project" value="InterPro"/>
</dbReference>
<dbReference type="SUPFAM" id="SSF82714">
    <property type="entry name" value="Multidrug efflux transporter AcrB TolC docking domain, DN and DC subdomains"/>
    <property type="match status" value="2"/>
</dbReference>
<dbReference type="SUPFAM" id="SSF82866">
    <property type="entry name" value="Multidrug efflux transporter AcrB transmembrane domain"/>
    <property type="match status" value="2"/>
</dbReference>
<dbReference type="PANTHER" id="PTHR32063">
    <property type="match status" value="1"/>
</dbReference>
<evidence type="ECO:0000256" key="2">
    <source>
        <dbReference type="ARBA" id="ARBA00007613"/>
    </source>
</evidence>
<keyword evidence="6 9" id="KW-0812">Transmembrane</keyword>
<dbReference type="PRINTS" id="PR00702">
    <property type="entry name" value="ACRIFLAVINRP"/>
</dbReference>